<dbReference type="PRINTS" id="PR00834">
    <property type="entry name" value="PROTEASES2C"/>
</dbReference>
<dbReference type="PANTHER" id="PTHR43343:SF3">
    <property type="entry name" value="PROTEASE DO-LIKE 8, CHLOROPLASTIC"/>
    <property type="match status" value="1"/>
</dbReference>
<organism evidence="6 7">
    <name type="scientific">Thermomonospora cellulosilytica</name>
    <dbReference type="NCBI Taxonomy" id="1411118"/>
    <lineage>
        <taxon>Bacteria</taxon>
        <taxon>Bacillati</taxon>
        <taxon>Actinomycetota</taxon>
        <taxon>Actinomycetes</taxon>
        <taxon>Streptosporangiales</taxon>
        <taxon>Thermomonosporaceae</taxon>
        <taxon>Thermomonospora</taxon>
    </lineage>
</organism>
<reference evidence="6 7" key="1">
    <citation type="submission" date="2020-08" db="EMBL/GenBank/DDBJ databases">
        <title>Sequencing the genomes of 1000 actinobacteria strains.</title>
        <authorList>
            <person name="Klenk H.-P."/>
        </authorList>
    </citation>
    <scope>NUCLEOTIDE SEQUENCE [LARGE SCALE GENOMIC DNA]</scope>
    <source>
        <strain evidence="6 7">DSM 45823</strain>
    </source>
</reference>
<feature type="compositionally biased region" description="Pro residues" evidence="3">
    <location>
        <begin position="163"/>
        <end position="203"/>
    </location>
</feature>
<name>A0A7W3MXU8_9ACTN</name>
<keyword evidence="1 6" id="KW-0645">Protease</keyword>
<sequence length="600" mass="59412">MTEDSRRSVDDPPREEGAAGAGAEKPSGAPGAVPPTADDIVQVPGGEPAGDQDPSDLPADPPRGEEPADAGFAPPDAPGPVPGDKLLVSAPPPMMEMSAAGPEAPPPPPQYEPYGQPPPPYQEAPAPVRSEQPPPPPYQEPSPYGQEPSQSVYPPEGRGRPGFVPPNQDPQGWPPPPHQGPLHQGPPPPSGPPLSTAPPPPGAAPLGSFGGPAGPAGPGGPGGAPNWAPVPAPPSARRGGVPLGVLAVIALIVALVAGAMGAGIGVMATDDSPGTVSLGGGGGGGQNKVRPPDSVAGIAQKVTPSVVTVRVNAGGDQSGGTGFIVNGGYIITNNHVVSPAASGGQIEIVFHDKKTSPAQITGRDPTSDIAVLKPQTTHSLPALQMGDSDSLAVGDPVIAIGSPLGLDGSVTAGIVSALNRAVPTQGEGADASVIPAIQTDAAINPGNSGGPLVDGSGRVVGINTAIVTLGGGLGEQGGNIGLGFAIPINHGRRIAQEIINTGSAKRTLLGIGMDPAFPGPGVRIADREQNGVQPIVPNGPADKAGLRPGDIITAIDGKVVQDQIELSAAIQAKAPGTRVKVTFRRGGQEQTVDVVLAAAN</sequence>
<feature type="compositionally biased region" description="Pro residues" evidence="3">
    <location>
        <begin position="103"/>
        <end position="122"/>
    </location>
</feature>
<evidence type="ECO:0000256" key="2">
    <source>
        <dbReference type="ARBA" id="ARBA00022801"/>
    </source>
</evidence>
<dbReference type="EC" id="3.4.21.-" evidence="6"/>
<dbReference type="InterPro" id="IPR001940">
    <property type="entry name" value="Peptidase_S1C"/>
</dbReference>
<dbReference type="InterPro" id="IPR001478">
    <property type="entry name" value="PDZ"/>
</dbReference>
<dbReference type="EMBL" id="JACJII010000001">
    <property type="protein sequence ID" value="MBA9003866.1"/>
    <property type="molecule type" value="Genomic_DNA"/>
</dbReference>
<feature type="region of interest" description="Disordered" evidence="3">
    <location>
        <begin position="1"/>
        <end position="231"/>
    </location>
</feature>
<gene>
    <name evidence="6" type="ORF">HNR21_002748</name>
</gene>
<feature type="compositionally biased region" description="Low complexity" evidence="3">
    <location>
        <begin position="21"/>
        <end position="31"/>
    </location>
</feature>
<dbReference type="Gene3D" id="2.30.42.10">
    <property type="match status" value="1"/>
</dbReference>
<dbReference type="Pfam" id="PF13365">
    <property type="entry name" value="Trypsin_2"/>
    <property type="match status" value="1"/>
</dbReference>
<dbReference type="Gene3D" id="2.40.10.120">
    <property type="match status" value="1"/>
</dbReference>
<keyword evidence="2 6" id="KW-0378">Hydrolase</keyword>
<accession>A0A7W3MXU8</accession>
<dbReference type="Proteomes" id="UP000539313">
    <property type="component" value="Unassembled WGS sequence"/>
</dbReference>
<dbReference type="RefSeq" id="WP_246442144.1">
    <property type="nucleotide sequence ID" value="NZ_JACJII010000001.1"/>
</dbReference>
<evidence type="ECO:0000259" key="5">
    <source>
        <dbReference type="PROSITE" id="PS50106"/>
    </source>
</evidence>
<feature type="compositionally biased region" description="Gly residues" evidence="3">
    <location>
        <begin position="208"/>
        <end position="223"/>
    </location>
</feature>
<dbReference type="SUPFAM" id="SSF50494">
    <property type="entry name" value="Trypsin-like serine proteases"/>
    <property type="match status" value="1"/>
</dbReference>
<dbReference type="GO" id="GO:0004252">
    <property type="term" value="F:serine-type endopeptidase activity"/>
    <property type="evidence" value="ECO:0007669"/>
    <property type="project" value="InterPro"/>
</dbReference>
<dbReference type="SMART" id="SM00228">
    <property type="entry name" value="PDZ"/>
    <property type="match status" value="1"/>
</dbReference>
<feature type="domain" description="PDZ" evidence="5">
    <location>
        <begin position="521"/>
        <end position="587"/>
    </location>
</feature>
<evidence type="ECO:0000256" key="1">
    <source>
        <dbReference type="ARBA" id="ARBA00022670"/>
    </source>
</evidence>
<evidence type="ECO:0000256" key="4">
    <source>
        <dbReference type="SAM" id="Phobius"/>
    </source>
</evidence>
<dbReference type="InterPro" id="IPR036034">
    <property type="entry name" value="PDZ_sf"/>
</dbReference>
<keyword evidence="4" id="KW-0812">Transmembrane</keyword>
<evidence type="ECO:0000313" key="6">
    <source>
        <dbReference type="EMBL" id="MBA9003866.1"/>
    </source>
</evidence>
<dbReference type="InterPro" id="IPR009003">
    <property type="entry name" value="Peptidase_S1_PA"/>
</dbReference>
<keyword evidence="4" id="KW-0472">Membrane</keyword>
<dbReference type="PANTHER" id="PTHR43343">
    <property type="entry name" value="PEPTIDASE S12"/>
    <property type="match status" value="1"/>
</dbReference>
<keyword evidence="7" id="KW-1185">Reference proteome</keyword>
<dbReference type="PROSITE" id="PS50106">
    <property type="entry name" value="PDZ"/>
    <property type="match status" value="1"/>
</dbReference>
<dbReference type="SUPFAM" id="SSF50156">
    <property type="entry name" value="PDZ domain-like"/>
    <property type="match status" value="1"/>
</dbReference>
<dbReference type="GO" id="GO:0006508">
    <property type="term" value="P:proteolysis"/>
    <property type="evidence" value="ECO:0007669"/>
    <property type="project" value="UniProtKB-KW"/>
</dbReference>
<protein>
    <submittedName>
        <fullName evidence="6">Putative serine protease PepD</fullName>
        <ecNumber evidence="6">3.4.21.-</ecNumber>
    </submittedName>
</protein>
<feature type="compositionally biased region" description="Basic and acidic residues" evidence="3">
    <location>
        <begin position="1"/>
        <end position="17"/>
    </location>
</feature>
<evidence type="ECO:0000313" key="7">
    <source>
        <dbReference type="Proteomes" id="UP000539313"/>
    </source>
</evidence>
<dbReference type="AlphaFoldDB" id="A0A7W3MXU8"/>
<feature type="transmembrane region" description="Helical" evidence="4">
    <location>
        <begin position="243"/>
        <end position="268"/>
    </location>
</feature>
<dbReference type="Pfam" id="PF13180">
    <property type="entry name" value="PDZ_2"/>
    <property type="match status" value="1"/>
</dbReference>
<proteinExistence type="predicted"/>
<dbReference type="InterPro" id="IPR051201">
    <property type="entry name" value="Chloro_Bact_Ser_Proteases"/>
</dbReference>
<evidence type="ECO:0000256" key="3">
    <source>
        <dbReference type="SAM" id="MobiDB-lite"/>
    </source>
</evidence>
<comment type="caution">
    <text evidence="6">The sequence shown here is derived from an EMBL/GenBank/DDBJ whole genome shotgun (WGS) entry which is preliminary data.</text>
</comment>
<keyword evidence="4" id="KW-1133">Transmembrane helix</keyword>